<dbReference type="InterPro" id="IPR036995">
    <property type="entry name" value="MPG_sf"/>
</dbReference>
<dbReference type="GO" id="GO:0003677">
    <property type="term" value="F:DNA binding"/>
    <property type="evidence" value="ECO:0007669"/>
    <property type="project" value="InterPro"/>
</dbReference>
<dbReference type="PANTHER" id="PTHR10429">
    <property type="entry name" value="DNA-3-METHYLADENINE GLYCOSYLASE"/>
    <property type="match status" value="1"/>
</dbReference>
<dbReference type="KEGG" id="paek:D3873_11440"/>
<dbReference type="NCBIfam" id="TIGR00567">
    <property type="entry name" value="3mg"/>
    <property type="match status" value="1"/>
</dbReference>
<keyword evidence="2 5" id="KW-0227">DNA damage</keyword>
<dbReference type="HAMAP" id="MF_00527">
    <property type="entry name" value="3MGH"/>
    <property type="match status" value="1"/>
</dbReference>
<organism evidence="6 7">
    <name type="scientific">Paenisporosarcina cavernae</name>
    <dbReference type="NCBI Taxonomy" id="2320858"/>
    <lineage>
        <taxon>Bacteria</taxon>
        <taxon>Bacillati</taxon>
        <taxon>Bacillota</taxon>
        <taxon>Bacilli</taxon>
        <taxon>Bacillales</taxon>
        <taxon>Caryophanaceae</taxon>
        <taxon>Paenisporosarcina</taxon>
    </lineage>
</organism>
<evidence type="ECO:0000256" key="3">
    <source>
        <dbReference type="ARBA" id="ARBA00022801"/>
    </source>
</evidence>
<sequence length="209" mass="23764">MENTFDIYRSENVKFEALSREFYQKPTLELSSNLIGTYLVHEHSSGTLAVKIVEVEAYLGAVDRAAHSFGNRRTKRTEVMFGGAGSVYMYQMHRQVLMNVVSGPEGTPEAILIRAGEPILGESLMQEFRDGRKKLEWTNGPGKLSKALDVSMEYYGHKWWEQPLYIAKGESVQSIETGPRVGIGNSLEAVHYPYRFFEKDNPYVSKFRP</sequence>
<evidence type="ECO:0000313" key="6">
    <source>
        <dbReference type="EMBL" id="AYC30414.1"/>
    </source>
</evidence>
<gene>
    <name evidence="6" type="ORF">D3873_11440</name>
</gene>
<evidence type="ECO:0000256" key="4">
    <source>
        <dbReference type="ARBA" id="ARBA00023204"/>
    </source>
</evidence>
<evidence type="ECO:0000313" key="7">
    <source>
        <dbReference type="Proteomes" id="UP000265725"/>
    </source>
</evidence>
<dbReference type="InterPro" id="IPR003180">
    <property type="entry name" value="MPG"/>
</dbReference>
<dbReference type="GO" id="GO:0006284">
    <property type="term" value="P:base-excision repair"/>
    <property type="evidence" value="ECO:0007669"/>
    <property type="project" value="InterPro"/>
</dbReference>
<dbReference type="EMBL" id="CP032418">
    <property type="protein sequence ID" value="AYC30414.1"/>
    <property type="molecule type" value="Genomic_DNA"/>
</dbReference>
<evidence type="ECO:0000256" key="1">
    <source>
        <dbReference type="ARBA" id="ARBA00009232"/>
    </source>
</evidence>
<dbReference type="NCBIfam" id="NF002002">
    <property type="entry name" value="PRK00802.1-2"/>
    <property type="match status" value="1"/>
</dbReference>
<evidence type="ECO:0000256" key="2">
    <source>
        <dbReference type="ARBA" id="ARBA00022763"/>
    </source>
</evidence>
<dbReference type="OrthoDB" id="9794313at2"/>
<dbReference type="InterPro" id="IPR011034">
    <property type="entry name" value="Formyl_transferase-like_C_sf"/>
</dbReference>
<evidence type="ECO:0000256" key="5">
    <source>
        <dbReference type="HAMAP-Rule" id="MF_00527"/>
    </source>
</evidence>
<dbReference type="GO" id="GO:0003905">
    <property type="term" value="F:alkylbase DNA N-glycosylase activity"/>
    <property type="evidence" value="ECO:0007669"/>
    <property type="project" value="InterPro"/>
</dbReference>
<proteinExistence type="inferred from homology"/>
<protein>
    <recommendedName>
        <fullName evidence="5">Putative 3-methyladenine DNA glycosylase</fullName>
        <ecNumber evidence="5">3.2.2.-</ecNumber>
    </recommendedName>
</protein>
<keyword evidence="4 5" id="KW-0234">DNA repair</keyword>
<keyword evidence="6" id="KW-0326">Glycosidase</keyword>
<dbReference type="CDD" id="cd00540">
    <property type="entry name" value="AAG"/>
    <property type="match status" value="1"/>
</dbReference>
<name>A0A385YV37_9BACL</name>
<dbReference type="PANTHER" id="PTHR10429:SF0">
    <property type="entry name" value="DNA-3-METHYLADENINE GLYCOSYLASE"/>
    <property type="match status" value="1"/>
</dbReference>
<comment type="similarity">
    <text evidence="1 5">Belongs to the DNA glycosylase MPG family.</text>
</comment>
<dbReference type="EC" id="3.2.2.-" evidence="5"/>
<dbReference type="FunFam" id="3.10.300.10:FF:000001">
    <property type="entry name" value="Putative 3-methyladenine DNA glycosylase"/>
    <property type="match status" value="1"/>
</dbReference>
<reference evidence="7" key="1">
    <citation type="submission" date="2018-09" db="EMBL/GenBank/DDBJ databases">
        <authorList>
            <person name="Zhu H."/>
        </authorList>
    </citation>
    <scope>NUCLEOTIDE SEQUENCE [LARGE SCALE GENOMIC DNA]</scope>
    <source>
        <strain evidence="7">K2R23-3</strain>
    </source>
</reference>
<dbReference type="Proteomes" id="UP000265725">
    <property type="component" value="Chromosome"/>
</dbReference>
<dbReference type="Pfam" id="PF02245">
    <property type="entry name" value="Pur_DNA_glyco"/>
    <property type="match status" value="1"/>
</dbReference>
<keyword evidence="3 5" id="KW-0378">Hydrolase</keyword>
<dbReference type="Gene3D" id="3.10.300.10">
    <property type="entry name" value="Methylpurine-DNA glycosylase (MPG)"/>
    <property type="match status" value="1"/>
</dbReference>
<accession>A0A385YV37</accession>
<keyword evidence="7" id="KW-1185">Reference proteome</keyword>
<dbReference type="SUPFAM" id="SSF50486">
    <property type="entry name" value="FMT C-terminal domain-like"/>
    <property type="match status" value="1"/>
</dbReference>
<dbReference type="AlphaFoldDB" id="A0A385YV37"/>